<sequence>MPHRFNNIDQYAC</sequence>
<reference evidence="1" key="1">
    <citation type="submission" date="2014-09" db="EMBL/GenBank/DDBJ databases">
        <authorList>
            <person name="Magalhaes I.L.F."/>
            <person name="Oliveira U."/>
            <person name="Santos F.R."/>
            <person name="Vidigal T.H.D.A."/>
            <person name="Brescovit A.D."/>
            <person name="Santos A.J."/>
        </authorList>
    </citation>
    <scope>NUCLEOTIDE SEQUENCE</scope>
    <source>
        <tissue evidence="1">Shoot tissue taken approximately 20 cm above the soil surface</tissue>
    </source>
</reference>
<organism evidence="1">
    <name type="scientific">Arundo donax</name>
    <name type="common">Giant reed</name>
    <name type="synonym">Donax arundinaceus</name>
    <dbReference type="NCBI Taxonomy" id="35708"/>
    <lineage>
        <taxon>Eukaryota</taxon>
        <taxon>Viridiplantae</taxon>
        <taxon>Streptophyta</taxon>
        <taxon>Embryophyta</taxon>
        <taxon>Tracheophyta</taxon>
        <taxon>Spermatophyta</taxon>
        <taxon>Magnoliopsida</taxon>
        <taxon>Liliopsida</taxon>
        <taxon>Poales</taxon>
        <taxon>Poaceae</taxon>
        <taxon>PACMAD clade</taxon>
        <taxon>Arundinoideae</taxon>
        <taxon>Arundineae</taxon>
        <taxon>Arundo</taxon>
    </lineage>
</organism>
<reference evidence="1" key="2">
    <citation type="journal article" date="2015" name="Data Brief">
        <title>Shoot transcriptome of the giant reed, Arundo donax.</title>
        <authorList>
            <person name="Barrero R.A."/>
            <person name="Guerrero F.D."/>
            <person name="Moolhuijzen P."/>
            <person name="Goolsby J.A."/>
            <person name="Tidwell J."/>
            <person name="Bellgard S.E."/>
            <person name="Bellgard M.I."/>
        </authorList>
    </citation>
    <scope>NUCLEOTIDE SEQUENCE</scope>
    <source>
        <tissue evidence="1">Shoot tissue taken approximately 20 cm above the soil surface</tissue>
    </source>
</reference>
<proteinExistence type="predicted"/>
<dbReference type="EMBL" id="GBRH01246096">
    <property type="protein sequence ID" value="JAD51799.1"/>
    <property type="molecule type" value="Transcribed_RNA"/>
</dbReference>
<evidence type="ECO:0000313" key="1">
    <source>
        <dbReference type="EMBL" id="JAD51799.1"/>
    </source>
</evidence>
<accession>A0A0A9AJC3</accession>
<name>A0A0A9AJC3_ARUDO</name>
<protein>
    <submittedName>
        <fullName evidence="1">Uncharacterized protein</fullName>
    </submittedName>
</protein>